<sequence length="242" mass="26520">MLVGRSGVRACPRPFCRSLASYPPKVYAYPFAVSPAEAIQQLSPVVGGRSTFQSLFNSGSQKPKQIVPVYFPAWFIDAEVEATVTVSTDRGTEDGRVTAVFTNSYIPGHTWDKLSSMSLLSPQLADSKAVPFSSDMETQHGSKITCLPFQTSPFSVLDAVKSLRPADCVHGNLRLDPLSISTNLISAYPVLIPLYLAKYQYKVKDDDNSVPVSQTAVMEAHHMTGRIIVENIQLIQQMAPPR</sequence>
<dbReference type="EMBL" id="JARKIE010000005">
    <property type="protein sequence ID" value="KAJ7707744.1"/>
    <property type="molecule type" value="Genomic_DNA"/>
</dbReference>
<name>A0AAD7MAF3_MYCRO</name>
<comment type="caution">
    <text evidence="1">The sequence shown here is derived from an EMBL/GenBank/DDBJ whole genome shotgun (WGS) entry which is preliminary data.</text>
</comment>
<organism evidence="1 2">
    <name type="scientific">Mycena rosella</name>
    <name type="common">Pink bonnet</name>
    <name type="synonym">Agaricus rosellus</name>
    <dbReference type="NCBI Taxonomy" id="1033263"/>
    <lineage>
        <taxon>Eukaryota</taxon>
        <taxon>Fungi</taxon>
        <taxon>Dikarya</taxon>
        <taxon>Basidiomycota</taxon>
        <taxon>Agaricomycotina</taxon>
        <taxon>Agaricomycetes</taxon>
        <taxon>Agaricomycetidae</taxon>
        <taxon>Agaricales</taxon>
        <taxon>Marasmiineae</taxon>
        <taxon>Mycenaceae</taxon>
        <taxon>Mycena</taxon>
    </lineage>
</organism>
<dbReference type="Proteomes" id="UP001221757">
    <property type="component" value="Unassembled WGS sequence"/>
</dbReference>
<reference evidence="1" key="1">
    <citation type="submission" date="2023-03" db="EMBL/GenBank/DDBJ databases">
        <title>Massive genome expansion in bonnet fungi (Mycena s.s.) driven by repeated elements and novel gene families across ecological guilds.</title>
        <authorList>
            <consortium name="Lawrence Berkeley National Laboratory"/>
            <person name="Harder C.B."/>
            <person name="Miyauchi S."/>
            <person name="Viragh M."/>
            <person name="Kuo A."/>
            <person name="Thoen E."/>
            <person name="Andreopoulos B."/>
            <person name="Lu D."/>
            <person name="Skrede I."/>
            <person name="Drula E."/>
            <person name="Henrissat B."/>
            <person name="Morin E."/>
            <person name="Kohler A."/>
            <person name="Barry K."/>
            <person name="LaButti K."/>
            <person name="Morin E."/>
            <person name="Salamov A."/>
            <person name="Lipzen A."/>
            <person name="Mereny Z."/>
            <person name="Hegedus B."/>
            <person name="Baldrian P."/>
            <person name="Stursova M."/>
            <person name="Weitz H."/>
            <person name="Taylor A."/>
            <person name="Grigoriev I.V."/>
            <person name="Nagy L.G."/>
            <person name="Martin F."/>
            <person name="Kauserud H."/>
        </authorList>
    </citation>
    <scope>NUCLEOTIDE SEQUENCE</scope>
    <source>
        <strain evidence="1">CBHHK067</strain>
    </source>
</reference>
<proteinExistence type="predicted"/>
<evidence type="ECO:0000313" key="1">
    <source>
        <dbReference type="EMBL" id="KAJ7707744.1"/>
    </source>
</evidence>
<dbReference type="AlphaFoldDB" id="A0AAD7MAF3"/>
<keyword evidence="2" id="KW-1185">Reference proteome</keyword>
<gene>
    <name evidence="1" type="ORF">B0H17DRAFT_529872</name>
</gene>
<evidence type="ECO:0000313" key="2">
    <source>
        <dbReference type="Proteomes" id="UP001221757"/>
    </source>
</evidence>
<accession>A0AAD7MAF3</accession>
<protein>
    <submittedName>
        <fullName evidence="1">Uncharacterized protein</fullName>
    </submittedName>
</protein>